<dbReference type="EMBL" id="CM004479">
    <property type="protein sequence ID" value="OCT69875.1"/>
    <property type="molecule type" value="Genomic_DNA"/>
</dbReference>
<dbReference type="Proteomes" id="UP000694892">
    <property type="component" value="Chromosome 7S"/>
</dbReference>
<feature type="transmembrane region" description="Helical" evidence="1">
    <location>
        <begin position="63"/>
        <end position="85"/>
    </location>
</feature>
<keyword evidence="1" id="KW-0472">Membrane</keyword>
<evidence type="ECO:0000313" key="3">
    <source>
        <dbReference type="Proteomes" id="UP000694892"/>
    </source>
</evidence>
<name>A0A974H9T0_XENLA</name>
<dbReference type="AlphaFoldDB" id="A0A974H9T0"/>
<evidence type="ECO:0000313" key="2">
    <source>
        <dbReference type="EMBL" id="OCT69875.1"/>
    </source>
</evidence>
<protein>
    <submittedName>
        <fullName evidence="2">Uncharacterized protein</fullName>
    </submittedName>
</protein>
<sequence length="153" mass="16866">MALSTAHTQSIMIIIRITTTSISLPVPQQLLLLPAVQKPDASGCNHSLPITQADNETSREKRYLFAFPFPMGRLGCFFLGLFTHFTRMMVDKGRLILYIPTSKANACIQRPLNPLKSSPLMPARCLSTALIPAAQSEISRAHCHCSAFLAKQL</sequence>
<keyword evidence="1" id="KW-0812">Transmembrane</keyword>
<keyword evidence="1" id="KW-1133">Transmembrane helix</keyword>
<proteinExistence type="predicted"/>
<accession>A0A974H9T0</accession>
<reference evidence="3" key="1">
    <citation type="journal article" date="2016" name="Nature">
        <title>Genome evolution in the allotetraploid frog Xenopus laevis.</title>
        <authorList>
            <person name="Session A.M."/>
            <person name="Uno Y."/>
            <person name="Kwon T."/>
            <person name="Chapman J.A."/>
            <person name="Toyoda A."/>
            <person name="Takahashi S."/>
            <person name="Fukui A."/>
            <person name="Hikosaka A."/>
            <person name="Suzuki A."/>
            <person name="Kondo M."/>
            <person name="van Heeringen S.J."/>
            <person name="Quigley I."/>
            <person name="Heinz S."/>
            <person name="Ogino H."/>
            <person name="Ochi H."/>
            <person name="Hellsten U."/>
            <person name="Lyons J.B."/>
            <person name="Simakov O."/>
            <person name="Putnam N."/>
            <person name="Stites J."/>
            <person name="Kuroki Y."/>
            <person name="Tanaka T."/>
            <person name="Michiue T."/>
            <person name="Watanabe M."/>
            <person name="Bogdanovic O."/>
            <person name="Lister R."/>
            <person name="Georgiou G."/>
            <person name="Paranjpe S.S."/>
            <person name="van Kruijsbergen I."/>
            <person name="Shu S."/>
            <person name="Carlson J."/>
            <person name="Kinoshita T."/>
            <person name="Ohta Y."/>
            <person name="Mawaribuchi S."/>
            <person name="Jenkins J."/>
            <person name="Grimwood J."/>
            <person name="Schmutz J."/>
            <person name="Mitros T."/>
            <person name="Mozaffari S.V."/>
            <person name="Suzuki Y."/>
            <person name="Haramoto Y."/>
            <person name="Yamamoto T.S."/>
            <person name="Takagi C."/>
            <person name="Heald R."/>
            <person name="Miller K."/>
            <person name="Haudenschild C."/>
            <person name="Kitzman J."/>
            <person name="Nakayama T."/>
            <person name="Izutsu Y."/>
            <person name="Robert J."/>
            <person name="Fortriede J."/>
            <person name="Burns K."/>
            <person name="Lotay V."/>
            <person name="Karimi K."/>
            <person name="Yasuoka Y."/>
            <person name="Dichmann D.S."/>
            <person name="Flajnik M.F."/>
            <person name="Houston D.W."/>
            <person name="Shendure J."/>
            <person name="DuPasquier L."/>
            <person name="Vize P.D."/>
            <person name="Zorn A.M."/>
            <person name="Ito M."/>
            <person name="Marcotte E.M."/>
            <person name="Wallingford J.B."/>
            <person name="Ito Y."/>
            <person name="Asashima M."/>
            <person name="Ueno N."/>
            <person name="Matsuda Y."/>
            <person name="Veenstra G.J."/>
            <person name="Fujiyama A."/>
            <person name="Harland R.M."/>
            <person name="Taira M."/>
            <person name="Rokhsar D.S."/>
        </authorList>
    </citation>
    <scope>NUCLEOTIDE SEQUENCE [LARGE SCALE GENOMIC DNA]</scope>
    <source>
        <strain evidence="3">J</strain>
    </source>
</reference>
<organism evidence="2 3">
    <name type="scientific">Xenopus laevis</name>
    <name type="common">African clawed frog</name>
    <dbReference type="NCBI Taxonomy" id="8355"/>
    <lineage>
        <taxon>Eukaryota</taxon>
        <taxon>Metazoa</taxon>
        <taxon>Chordata</taxon>
        <taxon>Craniata</taxon>
        <taxon>Vertebrata</taxon>
        <taxon>Euteleostomi</taxon>
        <taxon>Amphibia</taxon>
        <taxon>Batrachia</taxon>
        <taxon>Anura</taxon>
        <taxon>Pipoidea</taxon>
        <taxon>Pipidae</taxon>
        <taxon>Xenopodinae</taxon>
        <taxon>Xenopus</taxon>
        <taxon>Xenopus</taxon>
    </lineage>
</organism>
<gene>
    <name evidence="2" type="ORF">XELAEV_18036800mg</name>
</gene>
<evidence type="ECO:0000256" key="1">
    <source>
        <dbReference type="SAM" id="Phobius"/>
    </source>
</evidence>